<dbReference type="PANTHER" id="PTHR31956">
    <property type="entry name" value="NON-SPECIFIC PHOSPHOLIPASE C4-RELATED"/>
    <property type="match status" value="1"/>
</dbReference>
<dbReference type="PROSITE" id="PS51257">
    <property type="entry name" value="PROKAR_LIPOPROTEIN"/>
    <property type="match status" value="1"/>
</dbReference>
<dbReference type="InterPro" id="IPR007312">
    <property type="entry name" value="Phosphoesterase"/>
</dbReference>
<evidence type="ECO:0000313" key="4">
    <source>
        <dbReference type="Proteomes" id="UP001498771"/>
    </source>
</evidence>
<sequence length="637" mass="71307">MVHLSKLVASQAILLGATLASCASIASSVTSDDLAQIKHIVLFMQENRAFDHYYGTMAGVRGFKDPNVKITNGKSVWYQPTSSDKADYLLPWYLSGDGTYSESAQCMVAGSNDWSPNHNAWNFGDINGWVTNNTAWSWGHFKRDDIPTHFGIVEGWTVGDMYQESVIGPTNPNRVTWVSGTINIDGSQGDVETYGGRYIENHETDGCETGSSGIEYACYPLAWKTVPEYFEDAGISWFLFQDEDNFDDNPLAFFSNFQDADSNSTLAEKGLAYAGLESFYEMAANGTLPEVSYIVGPAELSEHPPYQPVDGAWLQQRILDAITSSPKYNETVLIYSYDETGGWGDHVPPVLSTNGTTGEWFTDPEDPDNYVPSGPGFRVPFYVVSPWTRGGKVFTEPADHNSQILFLEQWAKAIGKDFTSAEMTTWRREHMSNLINMFDFENPDYSIPTIANTSYPSIASDGSYNGYSLCEEKYSTLYDRRTPVPYGNQTEDDSLYTEDGYKEVRGQLTEGRYLVFTQTSDDVEYALKSHYSSSYLKNAEASDDYSASVERFVLIQVGDEFSDEFYIKSIHNTYLHYSGEFYSSKAEASTFIIDFTASEGYTIYSEKLGKYLAVRPSKASPAFSSKKSYFTVYSVTY</sequence>
<feature type="signal peptide" evidence="2">
    <location>
        <begin position="1"/>
        <end position="22"/>
    </location>
</feature>
<comment type="caution">
    <text evidence="3">The sequence shown here is derived from an EMBL/GenBank/DDBJ whole genome shotgun (WGS) entry which is preliminary data.</text>
</comment>
<dbReference type="EMBL" id="JBBJBU010000007">
    <property type="protein sequence ID" value="KAK7204669.1"/>
    <property type="molecule type" value="Genomic_DNA"/>
</dbReference>
<dbReference type="PANTHER" id="PTHR31956:SF1">
    <property type="entry name" value="NON-SPECIFIC PHOSPHOLIPASE C1"/>
    <property type="match status" value="1"/>
</dbReference>
<proteinExistence type="predicted"/>
<reference evidence="3 4" key="1">
    <citation type="submission" date="2024-03" db="EMBL/GenBank/DDBJ databases">
        <title>Genome-scale model development and genomic sequencing of the oleaginous clade Lipomyces.</title>
        <authorList>
            <consortium name="Lawrence Berkeley National Laboratory"/>
            <person name="Czajka J.J."/>
            <person name="Han Y."/>
            <person name="Kim J."/>
            <person name="Mondo S.J."/>
            <person name="Hofstad B.A."/>
            <person name="Robles A."/>
            <person name="Haridas S."/>
            <person name="Riley R."/>
            <person name="LaButti K."/>
            <person name="Pangilinan J."/>
            <person name="Andreopoulos W."/>
            <person name="Lipzen A."/>
            <person name="Yan J."/>
            <person name="Wang M."/>
            <person name="Ng V."/>
            <person name="Grigoriev I.V."/>
            <person name="Spatafora J.W."/>
            <person name="Magnuson J.K."/>
            <person name="Baker S.E."/>
            <person name="Pomraning K.R."/>
        </authorList>
    </citation>
    <scope>NUCLEOTIDE SEQUENCE [LARGE SCALE GENOMIC DNA]</scope>
    <source>
        <strain evidence="3 4">Phaff 52-87</strain>
    </source>
</reference>
<dbReference type="Pfam" id="PF04185">
    <property type="entry name" value="Phosphoesterase"/>
    <property type="match status" value="1"/>
</dbReference>
<dbReference type="GeneID" id="90038341"/>
<protein>
    <recommendedName>
        <fullName evidence="5">Phospholipase C</fullName>
    </recommendedName>
</protein>
<name>A0ABR1F4A8_9ASCO</name>
<dbReference type="RefSeq" id="XP_064767702.1">
    <property type="nucleotide sequence ID" value="XM_064912829.1"/>
</dbReference>
<keyword evidence="4" id="KW-1185">Reference proteome</keyword>
<keyword evidence="2" id="KW-0732">Signal</keyword>
<evidence type="ECO:0000313" key="3">
    <source>
        <dbReference type="EMBL" id="KAK7204669.1"/>
    </source>
</evidence>
<keyword evidence="1" id="KW-0378">Hydrolase</keyword>
<evidence type="ECO:0000256" key="2">
    <source>
        <dbReference type="SAM" id="SignalP"/>
    </source>
</evidence>
<organism evidence="3 4">
    <name type="scientific">Myxozyma melibiosi</name>
    <dbReference type="NCBI Taxonomy" id="54550"/>
    <lineage>
        <taxon>Eukaryota</taxon>
        <taxon>Fungi</taxon>
        <taxon>Dikarya</taxon>
        <taxon>Ascomycota</taxon>
        <taxon>Saccharomycotina</taxon>
        <taxon>Lipomycetes</taxon>
        <taxon>Lipomycetales</taxon>
        <taxon>Lipomycetaceae</taxon>
        <taxon>Myxozyma</taxon>
    </lineage>
</organism>
<dbReference type="InterPro" id="IPR017850">
    <property type="entry name" value="Alkaline_phosphatase_core_sf"/>
</dbReference>
<dbReference type="CDD" id="cd16014">
    <property type="entry name" value="PLC"/>
    <property type="match status" value="1"/>
</dbReference>
<evidence type="ECO:0008006" key="5">
    <source>
        <dbReference type="Google" id="ProtNLM"/>
    </source>
</evidence>
<dbReference type="Proteomes" id="UP001498771">
    <property type="component" value="Unassembled WGS sequence"/>
</dbReference>
<gene>
    <name evidence="3" type="ORF">BZA70DRAFT_279730</name>
</gene>
<dbReference type="Gene3D" id="3.40.720.10">
    <property type="entry name" value="Alkaline Phosphatase, subunit A"/>
    <property type="match status" value="2"/>
</dbReference>
<accession>A0ABR1F4A8</accession>
<feature type="chain" id="PRO_5046270245" description="Phospholipase C" evidence="2">
    <location>
        <begin position="23"/>
        <end position="637"/>
    </location>
</feature>
<evidence type="ECO:0000256" key="1">
    <source>
        <dbReference type="ARBA" id="ARBA00022801"/>
    </source>
</evidence>